<organism evidence="2 3">
    <name type="scientific">Trichostrongylus colubriformis</name>
    <name type="common">Black scour worm</name>
    <dbReference type="NCBI Taxonomy" id="6319"/>
    <lineage>
        <taxon>Eukaryota</taxon>
        <taxon>Metazoa</taxon>
        <taxon>Ecdysozoa</taxon>
        <taxon>Nematoda</taxon>
        <taxon>Chromadorea</taxon>
        <taxon>Rhabditida</taxon>
        <taxon>Rhabditina</taxon>
        <taxon>Rhabditomorpha</taxon>
        <taxon>Strongyloidea</taxon>
        <taxon>Trichostrongylidae</taxon>
        <taxon>Trichostrongylus</taxon>
    </lineage>
</organism>
<proteinExistence type="predicted"/>
<evidence type="ECO:0000313" key="2">
    <source>
        <dbReference type="EMBL" id="KAK5969891.1"/>
    </source>
</evidence>
<gene>
    <name evidence="2" type="ORF">GCK32_012441</name>
</gene>
<name>A0AAN8EXA5_TRICO</name>
<dbReference type="EMBL" id="WIXE01019615">
    <property type="protein sequence ID" value="KAK5969891.1"/>
    <property type="molecule type" value="Genomic_DNA"/>
</dbReference>
<accession>A0AAN8EXA5</accession>
<sequence>MRPLLVLLAVLVGVQSYITSEQKSDSPRVMHIPANPNAMMFLQSSQRRPYLKRRFMLPRMGMPTYVRDGEPIAPAWD</sequence>
<dbReference type="AlphaFoldDB" id="A0AAN8EXA5"/>
<keyword evidence="1" id="KW-0732">Signal</keyword>
<reference evidence="2 3" key="1">
    <citation type="submission" date="2019-10" db="EMBL/GenBank/DDBJ databases">
        <title>Assembly and Annotation for the nematode Trichostrongylus colubriformis.</title>
        <authorList>
            <person name="Martin J."/>
        </authorList>
    </citation>
    <scope>NUCLEOTIDE SEQUENCE [LARGE SCALE GENOMIC DNA]</scope>
    <source>
        <strain evidence="2">G859</strain>
        <tissue evidence="2">Whole worm</tissue>
    </source>
</reference>
<protein>
    <submittedName>
        <fullName evidence="2">Uncharacterized protein</fullName>
    </submittedName>
</protein>
<evidence type="ECO:0000256" key="1">
    <source>
        <dbReference type="SAM" id="SignalP"/>
    </source>
</evidence>
<feature type="signal peptide" evidence="1">
    <location>
        <begin position="1"/>
        <end position="16"/>
    </location>
</feature>
<evidence type="ECO:0000313" key="3">
    <source>
        <dbReference type="Proteomes" id="UP001331761"/>
    </source>
</evidence>
<comment type="caution">
    <text evidence="2">The sequence shown here is derived from an EMBL/GenBank/DDBJ whole genome shotgun (WGS) entry which is preliminary data.</text>
</comment>
<feature type="chain" id="PRO_5042937647" evidence="1">
    <location>
        <begin position="17"/>
        <end position="77"/>
    </location>
</feature>
<keyword evidence="3" id="KW-1185">Reference proteome</keyword>
<dbReference type="Proteomes" id="UP001331761">
    <property type="component" value="Unassembled WGS sequence"/>
</dbReference>